<dbReference type="Pfam" id="PF02754">
    <property type="entry name" value="CCG"/>
    <property type="match status" value="2"/>
</dbReference>
<evidence type="ECO:0000256" key="1">
    <source>
        <dbReference type="ARBA" id="ARBA00022630"/>
    </source>
</evidence>
<dbReference type="SUPFAM" id="SSF55103">
    <property type="entry name" value="FAD-linked oxidases, C-terminal domain"/>
    <property type="match status" value="1"/>
</dbReference>
<dbReference type="PANTHER" id="PTHR42934:SF2">
    <property type="entry name" value="GLYCOLATE OXIDASE SUBUNIT GLCD"/>
    <property type="match status" value="1"/>
</dbReference>
<feature type="domain" description="4Fe-4S ferredoxin-type" evidence="6">
    <location>
        <begin position="781"/>
        <end position="810"/>
    </location>
</feature>
<dbReference type="eggNOG" id="COG0247">
    <property type="taxonomic scope" value="Bacteria"/>
</dbReference>
<organism evidence="8 9">
    <name type="scientific">Megalodesulfovibrio gigas (strain ATCC 19364 / DSM 1382 / NCIMB 9332 / VKM B-1759)</name>
    <name type="common">Desulfovibrio gigas</name>
    <dbReference type="NCBI Taxonomy" id="1121448"/>
    <lineage>
        <taxon>Bacteria</taxon>
        <taxon>Pseudomonadati</taxon>
        <taxon>Thermodesulfobacteriota</taxon>
        <taxon>Desulfovibrionia</taxon>
        <taxon>Desulfovibrionales</taxon>
        <taxon>Desulfovibrionaceae</taxon>
        <taxon>Megalodesulfovibrio</taxon>
    </lineage>
</organism>
<dbReference type="PROSITE" id="PS51379">
    <property type="entry name" value="4FE4S_FER_2"/>
    <property type="match status" value="1"/>
</dbReference>
<dbReference type="InterPro" id="IPR017900">
    <property type="entry name" value="4Fe4S_Fe_S_CS"/>
</dbReference>
<evidence type="ECO:0000259" key="7">
    <source>
        <dbReference type="PROSITE" id="PS51387"/>
    </source>
</evidence>
<dbReference type="PANTHER" id="PTHR42934">
    <property type="entry name" value="GLYCOLATE OXIDASE SUBUNIT GLCD"/>
    <property type="match status" value="1"/>
</dbReference>
<feature type="domain" description="FAD-binding PCMH-type" evidence="7">
    <location>
        <begin position="134"/>
        <end position="354"/>
    </location>
</feature>
<dbReference type="eggNOG" id="COG0277">
    <property type="taxonomic scope" value="Bacteria"/>
</dbReference>
<dbReference type="Pfam" id="PF02913">
    <property type="entry name" value="FAD-oxidase_C"/>
    <property type="match status" value="2"/>
</dbReference>
<keyword evidence="9" id="KW-1185">Reference proteome</keyword>
<dbReference type="SUPFAM" id="SSF46548">
    <property type="entry name" value="alpha-helical ferredoxin"/>
    <property type="match status" value="1"/>
</dbReference>
<dbReference type="AlphaFoldDB" id="T2GAJ1"/>
<dbReference type="SUPFAM" id="SSF56176">
    <property type="entry name" value="FAD-binding/transporter-associated domain-like"/>
    <property type="match status" value="1"/>
</dbReference>
<dbReference type="EMBL" id="CP006585">
    <property type="protein sequence ID" value="AGW13194.1"/>
    <property type="molecule type" value="Genomic_DNA"/>
</dbReference>
<keyword evidence="1" id="KW-0285">Flavoprotein</keyword>
<dbReference type="GO" id="GO:0046872">
    <property type="term" value="F:metal ion binding"/>
    <property type="evidence" value="ECO:0007669"/>
    <property type="project" value="UniProtKB-KW"/>
</dbReference>
<dbReference type="InterPro" id="IPR004113">
    <property type="entry name" value="FAD-bd_oxidored_4_C"/>
</dbReference>
<accession>T2GAJ1</accession>
<evidence type="ECO:0000313" key="9">
    <source>
        <dbReference type="Proteomes" id="UP000016587"/>
    </source>
</evidence>
<evidence type="ECO:0000256" key="2">
    <source>
        <dbReference type="ARBA" id="ARBA00022723"/>
    </source>
</evidence>
<dbReference type="InterPro" id="IPR017896">
    <property type="entry name" value="4Fe4S_Fe-S-bd"/>
</dbReference>
<keyword evidence="3" id="KW-0274">FAD</keyword>
<dbReference type="InterPro" id="IPR016166">
    <property type="entry name" value="FAD-bd_PCMH"/>
</dbReference>
<dbReference type="Pfam" id="PF01565">
    <property type="entry name" value="FAD_binding_4"/>
    <property type="match status" value="1"/>
</dbReference>
<dbReference type="Gene3D" id="1.10.1060.10">
    <property type="entry name" value="Alpha-helical ferredoxin"/>
    <property type="match status" value="1"/>
</dbReference>
<dbReference type="Pfam" id="PF13183">
    <property type="entry name" value="Fer4_8"/>
    <property type="match status" value="1"/>
</dbReference>
<protein>
    <submittedName>
        <fullName evidence="8">Putative FAD linked oxidase domain-containing protein</fullName>
    </submittedName>
</protein>
<dbReference type="OrthoDB" id="9811557at2"/>
<gene>
    <name evidence="8" type="primary">hdrD</name>
    <name evidence="8" type="ORF">DGI_1343</name>
</gene>
<evidence type="ECO:0000256" key="3">
    <source>
        <dbReference type="ARBA" id="ARBA00022827"/>
    </source>
</evidence>
<keyword evidence="5" id="KW-0411">Iron-sulfur</keyword>
<keyword evidence="4" id="KW-0408">Iron</keyword>
<dbReference type="InterPro" id="IPR009051">
    <property type="entry name" value="Helical_ferredxn"/>
</dbReference>
<dbReference type="PATRIC" id="fig|1121448.10.peg.1342"/>
<dbReference type="InterPro" id="IPR016169">
    <property type="entry name" value="FAD-bd_PCMH_sub2"/>
</dbReference>
<dbReference type="HOGENOM" id="CLU_262983_0_0_7"/>
<evidence type="ECO:0000313" key="8">
    <source>
        <dbReference type="EMBL" id="AGW13194.1"/>
    </source>
</evidence>
<dbReference type="Proteomes" id="UP000016587">
    <property type="component" value="Chromosome"/>
</dbReference>
<dbReference type="KEGG" id="dgg:DGI_1343"/>
<evidence type="ECO:0000256" key="4">
    <source>
        <dbReference type="ARBA" id="ARBA00023004"/>
    </source>
</evidence>
<dbReference type="Gene3D" id="3.30.70.2740">
    <property type="match status" value="1"/>
</dbReference>
<proteinExistence type="predicted"/>
<dbReference type="InterPro" id="IPR016164">
    <property type="entry name" value="FAD-linked_Oxase-like_C"/>
</dbReference>
<dbReference type="PROSITE" id="PS00198">
    <property type="entry name" value="4FE4S_FER_1"/>
    <property type="match status" value="1"/>
</dbReference>
<dbReference type="Gene3D" id="3.30.465.10">
    <property type="match status" value="1"/>
</dbReference>
<dbReference type="RefSeq" id="WP_021759989.1">
    <property type="nucleotide sequence ID" value="NC_022444.1"/>
</dbReference>
<evidence type="ECO:0000256" key="5">
    <source>
        <dbReference type="ARBA" id="ARBA00023014"/>
    </source>
</evidence>
<evidence type="ECO:0000259" key="6">
    <source>
        <dbReference type="PROSITE" id="PS51379"/>
    </source>
</evidence>
<dbReference type="InterPro" id="IPR051914">
    <property type="entry name" value="FAD-linked_OxidoTrans_Type4"/>
</dbReference>
<dbReference type="STRING" id="1121448.DGI_1343"/>
<dbReference type="GO" id="GO:0051536">
    <property type="term" value="F:iron-sulfur cluster binding"/>
    <property type="evidence" value="ECO:0007669"/>
    <property type="project" value="UniProtKB-KW"/>
</dbReference>
<dbReference type="GO" id="GO:0071949">
    <property type="term" value="F:FAD binding"/>
    <property type="evidence" value="ECO:0007669"/>
    <property type="project" value="InterPro"/>
</dbReference>
<sequence length="1199" mass="132213">MMQKGPHISLPPEHIVSRVLGLTPGEFAAWPEAVRDLALALAQEMFLVRYNPFIDPRQVVESVKAKFRREKPSLSREYGAVISKAIKRFWKEFEDDQRFKKELSRRLLTMLDADSVDARPSTLVESSTDSTDLRMNLPLLVVTPKSTEQIQAIVKLANEMDFVIVPRGGGSGLTGGAIPAHQRSVILSLAKCKEIIEIDAEQRTLCTQAGVITLQAIQAAAKKGLLFTVDPASKAASSIGGNISENSGGPFAFEYGTTLDNILSYRMVTPVGEVIEVRRVEHPRHKIMSDETAVFEVRTEDGRLKETISLPGDQIRGANLGKDVTNKYLGGLPGVQKEGVDGVITDACFICYPMLAHARVIVLEFFGRSMHHAMEVVTELVALRGRIRDEGDLVKMSALEEFGIKYVQAIEYVKKSTRYEGDPISVLILELNSDHPEALDKAVAEIAGVVDRRDNMDVFIARDEKEAEHFWEDRHKLSAISKRTSGFKINEDVVIPIEMIPTFADFLEGLNLIYLAKAYRKALGEVGRLEAVPMDDEFIAMERGFCQRILKKETTAVELNDQELEVQISFFFRDLASRYPEAAEKIAEIHQNMLKTRVVVANHMHAGDGNCHVNIPVNSNDPEMLHQAEEAAATVMAQVLEFKGQVSGEHGIGITKIGFISDEKIAALKKYKKEVDPNNILNTGKLTQRALPVTPYTFSFNRLIQDIRQSGLPEKERLIRLLQSIQVCTRCGKCKQVCAMFQPQRSLIYHPRNKFITLGALVEAIYYTQVNKGEPDRALLDELRRLMEHCTACGKCTATCPVKIDTPNVVLSLRAFLDDKHAGGHPIKHAVLGWLSSAPARRVPKAARLAAIGGAAQSQLVRLVPPSWRRKIDNPLFSGPTPQMGIGNLLQALHMDRGPFFIPAGAALPKTPLEKPEEGLPTVLYFPGCGASLFYRSIGLAGVLLLLEAGYAVVLPREHLCCGYPLLVSGCEEAFATNQARNIYAIKKLLEEAATEGLHVTHLLTSCGSCRDGLSRYQLDAMLPRKLAHQDVTQFLLERIPPDRLPKTGGRQLLYHGACHAEWTGIKGPKATEAYRQGLARLTGAQVAVSPGCCGESGLGAMTSPDIYNRIRAKKQEQLGKDLTGYPAANPIIVGCPSCKVGISRSLLGMHDVHPVLHSLEYLAEQLHGPRWSKLFRKTVAKAMPRAGGVRRVAAAAEK</sequence>
<dbReference type="InterPro" id="IPR006094">
    <property type="entry name" value="Oxid_FAD_bind_N"/>
</dbReference>
<reference evidence="9" key="2">
    <citation type="submission" date="2013-07" db="EMBL/GenBank/DDBJ databases">
        <authorList>
            <person name="Morais-Silva F.O."/>
            <person name="Rezende A.M."/>
            <person name="Pimentel C."/>
            <person name="Resende D.M."/>
            <person name="Santos C.I."/>
            <person name="Clemente C."/>
            <person name="de Oliveira L.M."/>
            <person name="da Silva S.M."/>
            <person name="Costa D.A."/>
            <person name="Varela-Raposo A."/>
            <person name="Horacio E.C.A."/>
            <person name="Matos M."/>
            <person name="Flores O."/>
            <person name="Ruiz J.C."/>
            <person name="Rodrigues-Pousada C."/>
        </authorList>
    </citation>
    <scope>NUCLEOTIDE SEQUENCE [LARGE SCALE GENOMIC DNA]</scope>
    <source>
        <strain evidence="9">ATCC 19364 / DSM 1382 / NCIMB 9332 / VKM B-1759</strain>
    </source>
</reference>
<dbReference type="InterPro" id="IPR004017">
    <property type="entry name" value="Cys_rich_dom"/>
</dbReference>
<keyword evidence="2" id="KW-0479">Metal-binding</keyword>
<name>T2GAJ1_MEGG1</name>
<dbReference type="GO" id="GO:0016491">
    <property type="term" value="F:oxidoreductase activity"/>
    <property type="evidence" value="ECO:0007669"/>
    <property type="project" value="UniProtKB-ARBA"/>
</dbReference>
<dbReference type="PROSITE" id="PS51387">
    <property type="entry name" value="FAD_PCMH"/>
    <property type="match status" value="1"/>
</dbReference>
<dbReference type="InterPro" id="IPR036318">
    <property type="entry name" value="FAD-bd_PCMH-like_sf"/>
</dbReference>
<reference evidence="8 9" key="1">
    <citation type="journal article" date="2013" name="J. Bacteriol.">
        <title>Roles of HynAB and Ech, the only two hydrogenases found in the model sulfate reducer Desulfovibrio gigas.</title>
        <authorList>
            <person name="Morais-Silva F.O."/>
            <person name="Santos C.I."/>
            <person name="Rodrigues R."/>
            <person name="Pereira I.A."/>
            <person name="Rodrigues-Pousada C."/>
        </authorList>
    </citation>
    <scope>NUCLEOTIDE SEQUENCE [LARGE SCALE GENOMIC DNA]</scope>
    <source>
        <strain evidence="9">ATCC 19364 / DSM 1382 / NCIMB 9332 / VKM B-1759</strain>
    </source>
</reference>